<evidence type="ECO:0000313" key="1">
    <source>
        <dbReference type="EMBL" id="KAL0309230.1"/>
    </source>
</evidence>
<reference evidence="1" key="1">
    <citation type="submission" date="2020-06" db="EMBL/GenBank/DDBJ databases">
        <authorList>
            <person name="Li T."/>
            <person name="Hu X."/>
            <person name="Zhang T."/>
            <person name="Song X."/>
            <person name="Zhang H."/>
            <person name="Dai N."/>
            <person name="Sheng W."/>
            <person name="Hou X."/>
            <person name="Wei L."/>
        </authorList>
    </citation>
    <scope>NUCLEOTIDE SEQUENCE</scope>
    <source>
        <strain evidence="1">G02</strain>
        <tissue evidence="1">Leaf</tissue>
    </source>
</reference>
<reference evidence="1" key="2">
    <citation type="journal article" date="2024" name="Plant">
        <title>Genomic evolution and insights into agronomic trait innovations of Sesamum species.</title>
        <authorList>
            <person name="Miao H."/>
            <person name="Wang L."/>
            <person name="Qu L."/>
            <person name="Liu H."/>
            <person name="Sun Y."/>
            <person name="Le M."/>
            <person name="Wang Q."/>
            <person name="Wei S."/>
            <person name="Zheng Y."/>
            <person name="Lin W."/>
            <person name="Duan Y."/>
            <person name="Cao H."/>
            <person name="Xiong S."/>
            <person name="Wang X."/>
            <person name="Wei L."/>
            <person name="Li C."/>
            <person name="Ma Q."/>
            <person name="Ju M."/>
            <person name="Zhao R."/>
            <person name="Li G."/>
            <person name="Mu C."/>
            <person name="Tian Q."/>
            <person name="Mei H."/>
            <person name="Zhang T."/>
            <person name="Gao T."/>
            <person name="Zhang H."/>
        </authorList>
    </citation>
    <scope>NUCLEOTIDE SEQUENCE</scope>
    <source>
        <strain evidence="1">G02</strain>
    </source>
</reference>
<protein>
    <submittedName>
        <fullName evidence="1">Uncharacterized protein</fullName>
    </submittedName>
</protein>
<comment type="caution">
    <text evidence="1">The sequence shown here is derived from an EMBL/GenBank/DDBJ whole genome shotgun (WGS) entry which is preliminary data.</text>
</comment>
<sequence>MGATNRGEVVVGNMVSDDEQRRTVAVEWASSTYLGCARWRCGTAVERGDGVAKWRRCLHKCDKA</sequence>
<proteinExistence type="predicted"/>
<dbReference type="EMBL" id="JACGWJ010000027">
    <property type="protein sequence ID" value="KAL0309230.1"/>
    <property type="molecule type" value="Genomic_DNA"/>
</dbReference>
<organism evidence="1">
    <name type="scientific">Sesamum radiatum</name>
    <name type="common">Black benniseed</name>
    <dbReference type="NCBI Taxonomy" id="300843"/>
    <lineage>
        <taxon>Eukaryota</taxon>
        <taxon>Viridiplantae</taxon>
        <taxon>Streptophyta</taxon>
        <taxon>Embryophyta</taxon>
        <taxon>Tracheophyta</taxon>
        <taxon>Spermatophyta</taxon>
        <taxon>Magnoliopsida</taxon>
        <taxon>eudicotyledons</taxon>
        <taxon>Gunneridae</taxon>
        <taxon>Pentapetalae</taxon>
        <taxon>asterids</taxon>
        <taxon>lamiids</taxon>
        <taxon>Lamiales</taxon>
        <taxon>Pedaliaceae</taxon>
        <taxon>Sesamum</taxon>
    </lineage>
</organism>
<name>A0AAW2KQJ2_SESRA</name>
<gene>
    <name evidence="1" type="ORF">Sradi_5865300</name>
</gene>
<accession>A0AAW2KQJ2</accession>
<dbReference type="AlphaFoldDB" id="A0AAW2KQJ2"/>